<keyword evidence="6 7" id="KW-0413">Isomerase</keyword>
<accession>A0A6C8H2T9</accession>
<comment type="subcellular location">
    <subcellularLocation>
        <location evidence="2">Periplasm</location>
    </subcellularLocation>
</comment>
<feature type="chain" id="PRO_5025453393" description="Chorismate mutase" evidence="8">
    <location>
        <begin position="21"/>
        <end position="205"/>
    </location>
</feature>
<dbReference type="SMART" id="SM00830">
    <property type="entry name" value="CM_2"/>
    <property type="match status" value="1"/>
</dbReference>
<dbReference type="FunFam" id="1.20.59.10:FF:000006">
    <property type="entry name" value="Chorismate mutase"/>
    <property type="match status" value="1"/>
</dbReference>
<dbReference type="PANTHER" id="PTHR38041">
    <property type="entry name" value="CHORISMATE MUTASE"/>
    <property type="match status" value="1"/>
</dbReference>
<dbReference type="PIRSF" id="PIRSF026640">
    <property type="entry name" value="Peripl_chor_mut"/>
    <property type="match status" value="1"/>
</dbReference>
<dbReference type="NCBIfam" id="TIGR01806">
    <property type="entry name" value="CM_mono2"/>
    <property type="match status" value="1"/>
</dbReference>
<dbReference type="GO" id="GO:0004106">
    <property type="term" value="F:chorismate mutase activity"/>
    <property type="evidence" value="ECO:0007669"/>
    <property type="project" value="UniProtKB-EC"/>
</dbReference>
<dbReference type="PANTHER" id="PTHR38041:SF2">
    <property type="entry name" value="SECRETED CHORISMATE MUTASE"/>
    <property type="match status" value="1"/>
</dbReference>
<evidence type="ECO:0000313" key="11">
    <source>
        <dbReference type="Proteomes" id="UP000003915"/>
    </source>
</evidence>
<evidence type="ECO:0000256" key="4">
    <source>
        <dbReference type="ARBA" id="ARBA00022729"/>
    </source>
</evidence>
<evidence type="ECO:0000256" key="3">
    <source>
        <dbReference type="ARBA" id="ARBA00004817"/>
    </source>
</evidence>
<comment type="pathway">
    <text evidence="3 7">Metabolic intermediate biosynthesis; prephenate biosynthesis; prephenate from chorismate: step 1/1.</text>
</comment>
<comment type="function">
    <text evidence="7">Catalyzes the Claisen rearrangement of chorismate to prephenate.</text>
</comment>
<sequence length="205" mass="23494">MIRHIAIFLCSLLMCSTTFADSVTSVSLGALLTALNERMLLMKDVAAYKMKHHLPIEDFTREQNVFAEAEEEAKNNGLDPHSITPFIRSLMDASKAIQYRYLAQWRTGSEPSFPIQTLSVTRQRIRQLDNQMLIIISQRLMVGAFSHDDMVWLRAQFNAPNLNESDISNVLAALSLVRRARYIPVFCRRVPRALTPHEETWATTW</sequence>
<evidence type="ECO:0000313" key="10">
    <source>
        <dbReference type="EMBL" id="EHC91305.1"/>
    </source>
</evidence>
<dbReference type="NCBIfam" id="NF005965">
    <property type="entry name" value="PRK08055.1"/>
    <property type="match status" value="1"/>
</dbReference>
<dbReference type="InterPro" id="IPR008240">
    <property type="entry name" value="Chorismate_mutase_periplasmic"/>
</dbReference>
<feature type="signal peptide" evidence="8">
    <location>
        <begin position="1"/>
        <end position="20"/>
    </location>
</feature>
<comment type="caution">
    <text evidence="10">The sequence shown here is derived from an EMBL/GenBank/DDBJ whole genome shotgun (WGS) entry which is preliminary data.</text>
</comment>
<evidence type="ECO:0000256" key="5">
    <source>
        <dbReference type="ARBA" id="ARBA00022764"/>
    </source>
</evidence>
<dbReference type="EMBL" id="AFCV01000709">
    <property type="protein sequence ID" value="EHC91305.1"/>
    <property type="molecule type" value="Genomic_DNA"/>
</dbReference>
<gene>
    <name evidence="10" type="ORF">LTSEUGA_2770</name>
</gene>
<keyword evidence="4 8" id="KW-0732">Signal</keyword>
<evidence type="ECO:0000256" key="2">
    <source>
        <dbReference type="ARBA" id="ARBA00004418"/>
    </source>
</evidence>
<dbReference type="SUPFAM" id="SSF48600">
    <property type="entry name" value="Chorismate mutase II"/>
    <property type="match status" value="1"/>
</dbReference>
<evidence type="ECO:0000256" key="1">
    <source>
        <dbReference type="ARBA" id="ARBA00000824"/>
    </source>
</evidence>
<dbReference type="AlphaFoldDB" id="A0A6C8H2T9"/>
<dbReference type="PROSITE" id="PS51168">
    <property type="entry name" value="CHORISMATE_MUT_2"/>
    <property type="match status" value="1"/>
</dbReference>
<dbReference type="InterPro" id="IPR036979">
    <property type="entry name" value="CM_dom_sf"/>
</dbReference>
<evidence type="ECO:0000256" key="8">
    <source>
        <dbReference type="SAM" id="SignalP"/>
    </source>
</evidence>
<organism evidence="10 11">
    <name type="scientific">Salmonella enterica subsp. enterica serovar Uganda str. R8-3404</name>
    <dbReference type="NCBI Taxonomy" id="913083"/>
    <lineage>
        <taxon>Bacteria</taxon>
        <taxon>Pseudomonadati</taxon>
        <taxon>Pseudomonadota</taxon>
        <taxon>Gammaproteobacteria</taxon>
        <taxon>Enterobacterales</taxon>
        <taxon>Enterobacteriaceae</taxon>
        <taxon>Salmonella</taxon>
    </lineage>
</organism>
<dbReference type="Gene3D" id="1.20.59.10">
    <property type="entry name" value="Chorismate mutase"/>
    <property type="match status" value="1"/>
</dbReference>
<protein>
    <recommendedName>
        <fullName evidence="7">Chorismate mutase</fullName>
        <ecNumber evidence="7">5.4.99.5</ecNumber>
    </recommendedName>
</protein>
<dbReference type="Proteomes" id="UP000003915">
    <property type="component" value="Unassembled WGS sequence"/>
</dbReference>
<dbReference type="UniPathway" id="UPA00120">
    <property type="reaction ID" value="UER00203"/>
</dbReference>
<comment type="catalytic activity">
    <reaction evidence="1 7">
        <text>chorismate = prephenate</text>
        <dbReference type="Rhea" id="RHEA:13897"/>
        <dbReference type="ChEBI" id="CHEBI:29748"/>
        <dbReference type="ChEBI" id="CHEBI:29934"/>
        <dbReference type="EC" id="5.4.99.5"/>
    </reaction>
</comment>
<dbReference type="EC" id="5.4.99.5" evidence="7"/>
<proteinExistence type="predicted"/>
<dbReference type="InterPro" id="IPR036263">
    <property type="entry name" value="Chorismate_II_sf"/>
</dbReference>
<reference evidence="10 11" key="1">
    <citation type="journal article" date="2011" name="BMC Genomics">
        <title>Genome sequencing reveals diversification of virulence factor content and possible host adaptation in distinct subpopulations of Salmonella enterica.</title>
        <authorList>
            <person name="den Bakker H.C."/>
            <person name="Moreno Switt A.I."/>
            <person name="Govoni G."/>
            <person name="Cummings C.A."/>
            <person name="Ranieri M.L."/>
            <person name="Degoricija L."/>
            <person name="Hoelzer K."/>
            <person name="Rodriguez-Rivera L.D."/>
            <person name="Brown S."/>
            <person name="Bolchacova E."/>
            <person name="Furtado M.R."/>
            <person name="Wiedmann M."/>
        </authorList>
    </citation>
    <scope>NUCLEOTIDE SEQUENCE [LARGE SCALE GENOMIC DNA]</scope>
    <source>
        <strain evidence="10 11">R8-3404</strain>
    </source>
</reference>
<feature type="domain" description="Chorismate mutase" evidence="9">
    <location>
        <begin position="10"/>
        <end position="102"/>
    </location>
</feature>
<name>A0A6C8H2T9_SALET</name>
<dbReference type="GO" id="GO:0042597">
    <property type="term" value="C:periplasmic space"/>
    <property type="evidence" value="ECO:0007669"/>
    <property type="project" value="UniProtKB-SubCell"/>
</dbReference>
<dbReference type="Pfam" id="PF01817">
    <property type="entry name" value="CM_2"/>
    <property type="match status" value="1"/>
</dbReference>
<dbReference type="InterPro" id="IPR051331">
    <property type="entry name" value="Chorismate_mutase-related"/>
</dbReference>
<dbReference type="GO" id="GO:0046417">
    <property type="term" value="P:chorismate metabolic process"/>
    <property type="evidence" value="ECO:0007669"/>
    <property type="project" value="InterPro"/>
</dbReference>
<evidence type="ECO:0000259" key="9">
    <source>
        <dbReference type="PROSITE" id="PS51168"/>
    </source>
</evidence>
<evidence type="ECO:0000256" key="7">
    <source>
        <dbReference type="PIRNR" id="PIRNR026640"/>
    </source>
</evidence>
<dbReference type="GO" id="GO:0009697">
    <property type="term" value="P:salicylic acid biosynthetic process"/>
    <property type="evidence" value="ECO:0007669"/>
    <property type="project" value="TreeGrafter"/>
</dbReference>
<evidence type="ECO:0000256" key="6">
    <source>
        <dbReference type="ARBA" id="ARBA00023235"/>
    </source>
</evidence>
<keyword evidence="5" id="KW-0574">Periplasm</keyword>
<dbReference type="InterPro" id="IPR002701">
    <property type="entry name" value="CM_II_prokaryot"/>
</dbReference>